<sequence length="421" mass="43211">MALSINVTALTAIGGVRQIMLNIVAPVEAGGLPYLGLGSVEIWASSTNNRAAAAKVGQTSTGQFIHSDLPSGVITRYYWARAVNVAGTPGNWHPASATAGVPGTTVATTPGPNSIGNAELQDGAVSTSKVSSIDAYKINASSLSAISANLGFVTAGTVTGALIQTSTGSTRVEVSNYSNALDVYSDGRFMLRLGGSGGIALTLRGPLDAFVSNYGVAAEINNYGGYSTSHGMRSRSSGGGMGLVGVSAGGGGYAFYAEVGSYGPFTGSHDALISKASDVDLGEIVCDVRVLSRKGIDDTLTEVERSSQRGQKAVIGVVSRRVACSVDIAIAGLNSQSIREHLALNYDRLTINAVGEGQISVCGRGGNLDAGDLIISSDLPGKGERQADDVVRSITVAKVREAVTFDYPDQCRLVACIYLCG</sequence>
<comment type="caution">
    <text evidence="1">The sequence shown here is derived from an EMBL/GenBank/DDBJ whole genome shotgun (WGS) entry which is preliminary data.</text>
</comment>
<keyword evidence="2" id="KW-1185">Reference proteome</keyword>
<protein>
    <submittedName>
        <fullName evidence="1">Uncharacterized protein</fullName>
    </submittedName>
</protein>
<dbReference type="AlphaFoldDB" id="A0A7W6LKE5"/>
<dbReference type="Proteomes" id="UP000519897">
    <property type="component" value="Unassembled WGS sequence"/>
</dbReference>
<evidence type="ECO:0000313" key="2">
    <source>
        <dbReference type="Proteomes" id="UP000519897"/>
    </source>
</evidence>
<proteinExistence type="predicted"/>
<organism evidence="1 2">
    <name type="scientific">Rhizobium rhizoryzae</name>
    <dbReference type="NCBI Taxonomy" id="451876"/>
    <lineage>
        <taxon>Bacteria</taxon>
        <taxon>Pseudomonadati</taxon>
        <taxon>Pseudomonadota</taxon>
        <taxon>Alphaproteobacteria</taxon>
        <taxon>Hyphomicrobiales</taxon>
        <taxon>Rhizobiaceae</taxon>
        <taxon>Rhizobium/Agrobacterium group</taxon>
        <taxon>Rhizobium</taxon>
    </lineage>
</organism>
<name>A0A7W6LKE5_9HYPH</name>
<evidence type="ECO:0000313" key="1">
    <source>
        <dbReference type="EMBL" id="MBB4146019.1"/>
    </source>
</evidence>
<gene>
    <name evidence="1" type="ORF">GGQ72_004588</name>
</gene>
<accession>A0A7W6LKE5</accession>
<dbReference type="RefSeq" id="WP_165137678.1">
    <property type="nucleotide sequence ID" value="NZ_CP049252.1"/>
</dbReference>
<reference evidence="1 2" key="1">
    <citation type="submission" date="2020-08" db="EMBL/GenBank/DDBJ databases">
        <title>Genomic Encyclopedia of Type Strains, Phase IV (KMG-IV): sequencing the most valuable type-strain genomes for metagenomic binning, comparative biology and taxonomic classification.</title>
        <authorList>
            <person name="Goeker M."/>
        </authorList>
    </citation>
    <scope>NUCLEOTIDE SEQUENCE [LARGE SCALE GENOMIC DNA]</scope>
    <source>
        <strain evidence="1 2">DSM 29514</strain>
    </source>
</reference>
<dbReference type="EMBL" id="JACIEC010000016">
    <property type="protein sequence ID" value="MBB4146019.1"/>
    <property type="molecule type" value="Genomic_DNA"/>
</dbReference>